<evidence type="ECO:0000313" key="6">
    <source>
        <dbReference type="Proteomes" id="UP001164803"/>
    </source>
</evidence>
<evidence type="ECO:0000256" key="1">
    <source>
        <dbReference type="ARBA" id="ARBA00008959"/>
    </source>
</evidence>
<dbReference type="PANTHER" id="PTHR13779">
    <property type="entry name" value="WERNER HELICASE-INTERACTING PROTEIN 1 FAMILY MEMBER"/>
    <property type="match status" value="1"/>
</dbReference>
<dbReference type="InterPro" id="IPR003593">
    <property type="entry name" value="AAA+_ATPase"/>
</dbReference>
<proteinExistence type="inferred from homology"/>
<dbReference type="Gene3D" id="1.10.8.60">
    <property type="match status" value="1"/>
</dbReference>
<evidence type="ECO:0000259" key="4">
    <source>
        <dbReference type="SMART" id="SM00382"/>
    </source>
</evidence>
<dbReference type="InterPro" id="IPR051314">
    <property type="entry name" value="AAA_ATPase_RarA/MGS1/WRNIP1"/>
</dbReference>
<reference evidence="5" key="1">
    <citation type="submission" date="2022-08" db="EMBL/GenBank/DDBJ databases">
        <title>Alicyclobacillus dauci DSM2870, complete genome.</title>
        <authorList>
            <person name="Wang Q."/>
            <person name="Cai R."/>
            <person name="Wang Z."/>
        </authorList>
    </citation>
    <scope>NUCLEOTIDE SEQUENCE</scope>
    <source>
        <strain evidence="5">DSM 28700</strain>
    </source>
</reference>
<gene>
    <name evidence="5" type="ORF">NZD86_08470</name>
</gene>
<organism evidence="5 6">
    <name type="scientific">Alicyclobacillus dauci</name>
    <dbReference type="NCBI Taxonomy" id="1475485"/>
    <lineage>
        <taxon>Bacteria</taxon>
        <taxon>Bacillati</taxon>
        <taxon>Bacillota</taxon>
        <taxon>Bacilli</taxon>
        <taxon>Bacillales</taxon>
        <taxon>Alicyclobacillaceae</taxon>
        <taxon>Alicyclobacillus</taxon>
    </lineage>
</organism>
<dbReference type="SMART" id="SM00382">
    <property type="entry name" value="AAA"/>
    <property type="match status" value="1"/>
</dbReference>
<dbReference type="Pfam" id="PF16193">
    <property type="entry name" value="AAA_assoc_2"/>
    <property type="match status" value="1"/>
</dbReference>
<dbReference type="InterPro" id="IPR032423">
    <property type="entry name" value="AAA_assoc_2"/>
</dbReference>
<dbReference type="CDD" id="cd00009">
    <property type="entry name" value="AAA"/>
    <property type="match status" value="1"/>
</dbReference>
<name>A0ABY6Z6X6_9BACL</name>
<dbReference type="Gene3D" id="1.20.272.10">
    <property type="match status" value="1"/>
</dbReference>
<dbReference type="RefSeq" id="WP_268046076.1">
    <property type="nucleotide sequence ID" value="NZ_CP104064.1"/>
</dbReference>
<dbReference type="InterPro" id="IPR027417">
    <property type="entry name" value="P-loop_NTPase"/>
</dbReference>
<dbReference type="Pfam" id="PF00004">
    <property type="entry name" value="AAA"/>
    <property type="match status" value="1"/>
</dbReference>
<dbReference type="SUPFAM" id="SSF48019">
    <property type="entry name" value="post-AAA+ oligomerization domain-like"/>
    <property type="match status" value="1"/>
</dbReference>
<dbReference type="InterPro" id="IPR003959">
    <property type="entry name" value="ATPase_AAA_core"/>
</dbReference>
<dbReference type="Proteomes" id="UP001164803">
    <property type="component" value="Chromosome"/>
</dbReference>
<dbReference type="EMBL" id="CP104064">
    <property type="protein sequence ID" value="WAH38500.1"/>
    <property type="molecule type" value="Genomic_DNA"/>
</dbReference>
<dbReference type="InterPro" id="IPR008921">
    <property type="entry name" value="DNA_pol3_clamp-load_cplx_C"/>
</dbReference>
<keyword evidence="3" id="KW-0067">ATP-binding</keyword>
<dbReference type="SUPFAM" id="SSF52540">
    <property type="entry name" value="P-loop containing nucleoside triphosphate hydrolases"/>
    <property type="match status" value="1"/>
</dbReference>
<dbReference type="Gene3D" id="1.10.3710.10">
    <property type="entry name" value="DNA polymerase III clamp loader subunits, C-terminal domain"/>
    <property type="match status" value="1"/>
</dbReference>
<evidence type="ECO:0000313" key="5">
    <source>
        <dbReference type="EMBL" id="WAH38500.1"/>
    </source>
</evidence>
<protein>
    <submittedName>
        <fullName evidence="5">Replication-associated recombination protein A</fullName>
    </submittedName>
</protein>
<dbReference type="PANTHER" id="PTHR13779:SF7">
    <property type="entry name" value="ATPASE WRNIP1"/>
    <property type="match status" value="1"/>
</dbReference>
<evidence type="ECO:0000256" key="2">
    <source>
        <dbReference type="ARBA" id="ARBA00022741"/>
    </source>
</evidence>
<sequence length="426" mass="46551">MDLFSMASEREQERTAPLAYRMRPTSLDEVVGQQDIVGPGKLLRRMVEADRLQSIILYGPPGTGKTTLAEIIANQTKARFQKLNAVTAGVADIRKTVEAATEERSMYRRKTVLFVDEIHRFNKSQQDALLPHVEGGLLVLVGATTENPYFEVNSALVSRSHIFHLEPLKESDIIVILRRALEDRERGLGNTGVDVSEDALHLIATQSGGDARRALNVLELASLSAVVDENGQPVVGVEEVREALQSTAGARYDKSGDEHYDTISAFIKSVRGSDPDAALLWLAKMLAGGEDPAFIARRLMILASEDVGNADPFALPLAVAGWQSAMAIGMPEARIMLGQVTTYLATAPKSNAAYKGINAALKDVESGLPLTVPPHLRGTGYRGAEKLGHGIGYKYPHDYKGHYVEQNYWPVGVEPRRYYDEGEGTE</sequence>
<accession>A0ABY6Z6X6</accession>
<keyword evidence="2" id="KW-0547">Nucleotide-binding</keyword>
<evidence type="ECO:0000256" key="3">
    <source>
        <dbReference type="ARBA" id="ARBA00022840"/>
    </source>
</evidence>
<dbReference type="CDD" id="cd18139">
    <property type="entry name" value="HLD_clamp_RarA"/>
    <property type="match status" value="1"/>
</dbReference>
<dbReference type="Pfam" id="PF12002">
    <property type="entry name" value="MgsA_C"/>
    <property type="match status" value="1"/>
</dbReference>
<feature type="domain" description="AAA+ ATPase" evidence="4">
    <location>
        <begin position="51"/>
        <end position="168"/>
    </location>
</feature>
<comment type="similarity">
    <text evidence="1">Belongs to the AAA ATPase family. RarA/MGS1/WRNIP1 subfamily.</text>
</comment>
<dbReference type="InterPro" id="IPR021886">
    <property type="entry name" value="MgsA_C"/>
</dbReference>
<keyword evidence="6" id="KW-1185">Reference proteome</keyword>
<dbReference type="Gene3D" id="3.40.50.300">
    <property type="entry name" value="P-loop containing nucleotide triphosphate hydrolases"/>
    <property type="match status" value="1"/>
</dbReference>